<organism evidence="1">
    <name type="scientific">marine sediment metagenome</name>
    <dbReference type="NCBI Taxonomy" id="412755"/>
    <lineage>
        <taxon>unclassified sequences</taxon>
        <taxon>metagenomes</taxon>
        <taxon>ecological metagenomes</taxon>
    </lineage>
</organism>
<feature type="non-terminal residue" evidence="1">
    <location>
        <position position="1"/>
    </location>
</feature>
<comment type="caution">
    <text evidence="1">The sequence shown here is derived from an EMBL/GenBank/DDBJ whole genome shotgun (WGS) entry which is preliminary data.</text>
</comment>
<proteinExistence type="predicted"/>
<dbReference type="AlphaFoldDB" id="X1NE31"/>
<sequence>ATKAIATIFKNLVRVRKFLRDFKTKKAPAIKISAQRVNIDK</sequence>
<reference evidence="1" key="1">
    <citation type="journal article" date="2014" name="Front. Microbiol.">
        <title>High frequency of phylogenetically diverse reductive dehalogenase-homologous genes in deep subseafloor sedimentary metagenomes.</title>
        <authorList>
            <person name="Kawai M."/>
            <person name="Futagami T."/>
            <person name="Toyoda A."/>
            <person name="Takaki Y."/>
            <person name="Nishi S."/>
            <person name="Hori S."/>
            <person name="Arai W."/>
            <person name="Tsubouchi T."/>
            <person name="Morono Y."/>
            <person name="Uchiyama I."/>
            <person name="Ito T."/>
            <person name="Fujiyama A."/>
            <person name="Inagaki F."/>
            <person name="Takami H."/>
        </authorList>
    </citation>
    <scope>NUCLEOTIDE SEQUENCE</scope>
    <source>
        <strain evidence="1">Expedition CK06-06</strain>
    </source>
</reference>
<protein>
    <submittedName>
        <fullName evidence="1">Uncharacterized protein</fullName>
    </submittedName>
</protein>
<gene>
    <name evidence="1" type="ORF">S06H3_27960</name>
</gene>
<name>X1NE31_9ZZZZ</name>
<evidence type="ECO:0000313" key="1">
    <source>
        <dbReference type="EMBL" id="GAI25040.1"/>
    </source>
</evidence>
<dbReference type="EMBL" id="BARV01016272">
    <property type="protein sequence ID" value="GAI25040.1"/>
    <property type="molecule type" value="Genomic_DNA"/>
</dbReference>
<accession>X1NE31</accession>